<feature type="transmembrane region" description="Helical" evidence="6">
    <location>
        <begin position="74"/>
        <end position="94"/>
    </location>
</feature>
<feature type="transmembrane region" description="Helical" evidence="6">
    <location>
        <begin position="6"/>
        <end position="24"/>
    </location>
</feature>
<evidence type="ECO:0000313" key="8">
    <source>
        <dbReference type="EMBL" id="PNQ91254.1"/>
    </source>
</evidence>
<keyword evidence="4 6" id="KW-1133">Transmembrane helix</keyword>
<evidence type="ECO:0000313" key="9">
    <source>
        <dbReference type="Proteomes" id="UP000236232"/>
    </source>
</evidence>
<evidence type="ECO:0000256" key="4">
    <source>
        <dbReference type="ARBA" id="ARBA00022989"/>
    </source>
</evidence>
<dbReference type="Gene3D" id="1.20.1250.20">
    <property type="entry name" value="MFS general substrate transporter like domains"/>
    <property type="match status" value="1"/>
</dbReference>
<dbReference type="Proteomes" id="UP000236232">
    <property type="component" value="Unassembled WGS sequence"/>
</dbReference>
<proteinExistence type="predicted"/>
<feature type="transmembrane region" description="Helical" evidence="6">
    <location>
        <begin position="45"/>
        <end position="68"/>
    </location>
</feature>
<name>A0ABX4Y430_9PSED</name>
<keyword evidence="5 6" id="KW-0472">Membrane</keyword>
<dbReference type="InterPro" id="IPR011701">
    <property type="entry name" value="MFS"/>
</dbReference>
<protein>
    <submittedName>
        <fullName evidence="8">MFS transporter</fullName>
    </submittedName>
</protein>
<keyword evidence="3 6" id="KW-0812">Transmembrane</keyword>
<gene>
    <name evidence="8" type="ORF">CCU68_17580</name>
</gene>
<accession>A0ABX4Y430</accession>
<dbReference type="EMBL" id="POWE01000102">
    <property type="protein sequence ID" value="PNQ91254.1"/>
    <property type="molecule type" value="Genomic_DNA"/>
</dbReference>
<comment type="caution">
    <text evidence="8">The sequence shown here is derived from an EMBL/GenBank/DDBJ whole genome shotgun (WGS) entry which is preliminary data.</text>
</comment>
<dbReference type="Pfam" id="PF07690">
    <property type="entry name" value="MFS_1"/>
    <property type="match status" value="1"/>
</dbReference>
<organism evidence="8 9">
    <name type="scientific">Pseudomonas gingeri NCPPB 3146 = LMG 5327</name>
    <dbReference type="NCBI Taxonomy" id="707248"/>
    <lineage>
        <taxon>Bacteria</taxon>
        <taxon>Pseudomonadati</taxon>
        <taxon>Pseudomonadota</taxon>
        <taxon>Gammaproteobacteria</taxon>
        <taxon>Pseudomonadales</taxon>
        <taxon>Pseudomonadaceae</taxon>
        <taxon>Pseudomonas</taxon>
    </lineage>
</organism>
<feature type="domain" description="Major facilitator superfamily (MFS) profile" evidence="7">
    <location>
        <begin position="10"/>
        <end position="151"/>
    </location>
</feature>
<dbReference type="PROSITE" id="PS50850">
    <property type="entry name" value="MFS"/>
    <property type="match status" value="1"/>
</dbReference>
<evidence type="ECO:0000256" key="2">
    <source>
        <dbReference type="ARBA" id="ARBA00022448"/>
    </source>
</evidence>
<feature type="non-terminal residue" evidence="8">
    <location>
        <position position="151"/>
    </location>
</feature>
<evidence type="ECO:0000256" key="1">
    <source>
        <dbReference type="ARBA" id="ARBA00004141"/>
    </source>
</evidence>
<dbReference type="PANTHER" id="PTHR43791">
    <property type="entry name" value="PERMEASE-RELATED"/>
    <property type="match status" value="1"/>
</dbReference>
<dbReference type="RefSeq" id="WP_146049182.1">
    <property type="nucleotide sequence ID" value="NZ_POWE01000102.1"/>
</dbReference>
<dbReference type="InterPro" id="IPR036259">
    <property type="entry name" value="MFS_trans_sf"/>
</dbReference>
<reference evidence="8 9" key="1">
    <citation type="submission" date="2018-01" db="EMBL/GenBank/DDBJ databases">
        <title>Draft Genome Sequence of Pseudomonas gingeri NCPPB 3146 (LMG 5327), a White Line Reaction Producer.</title>
        <authorList>
            <person name="Rokni-Zadeh H."/>
            <person name="Bahrami T."/>
            <person name="Zarvandi S."/>
            <person name="Changi-Ashtiani M."/>
            <person name="De Mot R."/>
        </authorList>
    </citation>
    <scope>NUCLEOTIDE SEQUENCE [LARGE SCALE GENOMIC DNA]</scope>
    <source>
        <strain evidence="9">NCPPB 3146 \ LMG 5327</strain>
    </source>
</reference>
<dbReference type="SUPFAM" id="SSF103473">
    <property type="entry name" value="MFS general substrate transporter"/>
    <property type="match status" value="1"/>
</dbReference>
<sequence>MKVKGIRWWMIALVTCGLMVNYLARNTLSVAAPTLMNEMNISTEQYSHIVVAWQIGYALMQPIAGYIVDAIGTKLGFAIFAIAWSLACAAAALATGWQGLAFMRGLLGVTEAAGMPSAVKTSTEWFPAKERSVAIGWFNIGSSFGALLAPP</sequence>
<dbReference type="PANTHER" id="PTHR43791:SF36">
    <property type="entry name" value="TRANSPORTER, PUTATIVE (AFU_ORTHOLOGUE AFUA_6G08340)-RELATED"/>
    <property type="match status" value="1"/>
</dbReference>
<evidence type="ECO:0000256" key="5">
    <source>
        <dbReference type="ARBA" id="ARBA00023136"/>
    </source>
</evidence>
<dbReference type="InterPro" id="IPR020846">
    <property type="entry name" value="MFS_dom"/>
</dbReference>
<evidence type="ECO:0000256" key="6">
    <source>
        <dbReference type="SAM" id="Phobius"/>
    </source>
</evidence>
<keyword evidence="2" id="KW-0813">Transport</keyword>
<comment type="subcellular location">
    <subcellularLocation>
        <location evidence="1">Membrane</location>
        <topology evidence="1">Multi-pass membrane protein</topology>
    </subcellularLocation>
</comment>
<evidence type="ECO:0000256" key="3">
    <source>
        <dbReference type="ARBA" id="ARBA00022692"/>
    </source>
</evidence>
<evidence type="ECO:0000259" key="7">
    <source>
        <dbReference type="PROSITE" id="PS50850"/>
    </source>
</evidence>
<keyword evidence="9" id="KW-1185">Reference proteome</keyword>